<dbReference type="OrthoDB" id="5203861at2759"/>
<dbReference type="PANTHER" id="PTHR42690:SF1">
    <property type="entry name" value="THREONINE SYNTHASE-LIKE 2"/>
    <property type="match status" value="1"/>
</dbReference>
<dbReference type="GO" id="GO:0004795">
    <property type="term" value="F:threonine synthase activity"/>
    <property type="evidence" value="ECO:0007669"/>
    <property type="project" value="TreeGrafter"/>
</dbReference>
<dbReference type="PANTHER" id="PTHR42690">
    <property type="entry name" value="THREONINE SYNTHASE FAMILY MEMBER"/>
    <property type="match status" value="1"/>
</dbReference>
<proteinExistence type="predicted"/>
<dbReference type="InterPro" id="IPR036052">
    <property type="entry name" value="TrpB-like_PALP_sf"/>
</dbReference>
<accession>A0A812IT83</accession>
<dbReference type="AlphaFoldDB" id="A0A812IT83"/>
<comment type="caution">
    <text evidence="1">The sequence shown here is derived from an EMBL/GenBank/DDBJ whole genome shotgun (WGS) entry which is preliminary data.</text>
</comment>
<dbReference type="SUPFAM" id="SSF53686">
    <property type="entry name" value="Tryptophan synthase beta subunit-like PLP-dependent enzymes"/>
    <property type="match status" value="1"/>
</dbReference>
<gene>
    <name evidence="1" type="primary">thnsl2</name>
    <name evidence="1" type="ORF">SPIL2461_LOCUS1074</name>
</gene>
<dbReference type="Proteomes" id="UP000649617">
    <property type="component" value="Unassembled WGS sequence"/>
</dbReference>
<protein>
    <submittedName>
        <fullName evidence="1">Thnsl2 protein</fullName>
    </submittedName>
</protein>
<feature type="non-terminal residue" evidence="1">
    <location>
        <position position="326"/>
    </location>
</feature>
<dbReference type="EMBL" id="CAJNIZ010001014">
    <property type="protein sequence ID" value="CAE7180817.1"/>
    <property type="molecule type" value="Genomic_DNA"/>
</dbReference>
<reference evidence="1" key="1">
    <citation type="submission" date="2021-02" db="EMBL/GenBank/DDBJ databases">
        <authorList>
            <person name="Dougan E. K."/>
            <person name="Rhodes N."/>
            <person name="Thang M."/>
            <person name="Chan C."/>
        </authorList>
    </citation>
    <scope>NUCLEOTIDE SEQUENCE</scope>
</reference>
<dbReference type="GO" id="GO:0009088">
    <property type="term" value="P:threonine biosynthetic process"/>
    <property type="evidence" value="ECO:0007669"/>
    <property type="project" value="TreeGrafter"/>
</dbReference>
<dbReference type="InterPro" id="IPR051166">
    <property type="entry name" value="Threonine_Synthase"/>
</dbReference>
<evidence type="ECO:0000313" key="2">
    <source>
        <dbReference type="Proteomes" id="UP000649617"/>
    </source>
</evidence>
<keyword evidence="2" id="KW-1185">Reference proteome</keyword>
<organism evidence="1 2">
    <name type="scientific">Symbiodinium pilosum</name>
    <name type="common">Dinoflagellate</name>
    <dbReference type="NCBI Taxonomy" id="2952"/>
    <lineage>
        <taxon>Eukaryota</taxon>
        <taxon>Sar</taxon>
        <taxon>Alveolata</taxon>
        <taxon>Dinophyceae</taxon>
        <taxon>Suessiales</taxon>
        <taxon>Symbiodiniaceae</taxon>
        <taxon>Symbiodinium</taxon>
    </lineage>
</organism>
<evidence type="ECO:0000313" key="1">
    <source>
        <dbReference type="EMBL" id="CAE7180817.1"/>
    </source>
</evidence>
<name>A0A812IT83_SYMPI</name>
<dbReference type="Gene3D" id="3.40.50.1100">
    <property type="match status" value="2"/>
</dbReference>
<sequence>MRAVSDAACTNLQIIVFYPDGQISELQRRQMTTVSGAGARVVTFDGGGDDMDLPIKRLSSDAKFVEKHGLCGINSYNLGRPLAQLCHFFWAYFRAVDQLRADVDSLLDFCLPCGALGNTAAALMAREMGLPIRRLVAGVNANDITHRTISKGEFHRSEHMAKTLSDAINIQVPYNMERILFYLTGEDSRLVKTWMTQMDATGRLTLPEDWLRKLQEIFSSARVDDDAMCACIRKSAEEYGYLLCPHSAVALAAHFSTRTGESVAEKPQASVVFATASPCKFEHSVVTALGRNAWSQYQEGPEFPAAARAVLAADETPPLRFSAEIS</sequence>